<dbReference type="InterPro" id="IPR023213">
    <property type="entry name" value="CAT-like_dom_sf"/>
</dbReference>
<dbReference type="RefSeq" id="WP_385960946.1">
    <property type="nucleotide sequence ID" value="NZ_JBHSOG010000008.1"/>
</dbReference>
<name>A0ABW1AM18_9RHOO</name>
<evidence type="ECO:0000313" key="5">
    <source>
        <dbReference type="Proteomes" id="UP001595974"/>
    </source>
</evidence>
<evidence type="ECO:0000259" key="2">
    <source>
        <dbReference type="Pfam" id="PF00501"/>
    </source>
</evidence>
<keyword evidence="5" id="KW-1185">Reference proteome</keyword>
<sequence>MTVASLASPGQDPSSRSDTPDSGWFPLSAIQRSLWFLYEMEPEQRGYFNIAFAARARPAIDAGTLQWALDVIVARHPMLRATLALRDGVPMQRVDDGALVALEVFEVDDLDDPAVVARVEADRVRPFELGAPPLLRACLYRAPQDECVIVLVFDHMVCDGWSLWQLLDELDQLLRAEAAGDEAPEFVEPPHFSRFVTEQREWLSGNAGARQLEYWRGELADSGPLFDLQADHRPDGSDERHGRETVNLFVSEELTGRIGELSEKHGVNMFSTLLASYCILLSRLSGERRIAVGSPMPGRNKAWGGTIGNFTNPVVLAADVDPQISVAELLKQVGSTAWRGLKNQNYPISDLVTALNPARSDVGQPYFKVLFTFQKARAASDMMGLMAHREETGAVPWGGIHLHAYGHIQNNGGVGMDLVFELAEFRGRLCAPLDFDKGKFERATVERFLLYWQELLRSMVDDDTRPVSQLVMLPAAEREQVVSGWNATAKPYPLARCVHELFESQAARTPQAPAVRFGGESLGYGELNARANRLAHHLARLGVGPEVRVALCVERGFHMVTGLLAVLKAGGAYVPLDPAYPGDRLAYMLADSE</sequence>
<evidence type="ECO:0000313" key="4">
    <source>
        <dbReference type="EMBL" id="MFC5768233.1"/>
    </source>
</evidence>
<dbReference type="Pfam" id="PF00501">
    <property type="entry name" value="AMP-binding"/>
    <property type="match status" value="1"/>
</dbReference>
<dbReference type="Gene3D" id="3.30.559.30">
    <property type="entry name" value="Nonribosomal peptide synthetase, condensation domain"/>
    <property type="match status" value="1"/>
</dbReference>
<dbReference type="Pfam" id="PF00668">
    <property type="entry name" value="Condensation"/>
    <property type="match status" value="1"/>
</dbReference>
<organism evidence="4 5">
    <name type="scientific">Thauera sinica</name>
    <dbReference type="NCBI Taxonomy" id="2665146"/>
    <lineage>
        <taxon>Bacteria</taxon>
        <taxon>Pseudomonadati</taxon>
        <taxon>Pseudomonadota</taxon>
        <taxon>Betaproteobacteria</taxon>
        <taxon>Rhodocyclales</taxon>
        <taxon>Zoogloeaceae</taxon>
        <taxon>Thauera</taxon>
    </lineage>
</organism>
<dbReference type="Gene3D" id="3.40.50.12780">
    <property type="entry name" value="N-terminal domain of ligase-like"/>
    <property type="match status" value="1"/>
</dbReference>
<feature type="domain" description="AMP-dependent synthetase/ligase" evidence="2">
    <location>
        <begin position="502"/>
        <end position="593"/>
    </location>
</feature>
<evidence type="ECO:0000259" key="3">
    <source>
        <dbReference type="Pfam" id="PF00668"/>
    </source>
</evidence>
<reference evidence="5" key="1">
    <citation type="journal article" date="2019" name="Int. J. Syst. Evol. Microbiol.">
        <title>The Global Catalogue of Microorganisms (GCM) 10K type strain sequencing project: providing services to taxonomists for standard genome sequencing and annotation.</title>
        <authorList>
            <consortium name="The Broad Institute Genomics Platform"/>
            <consortium name="The Broad Institute Genome Sequencing Center for Infectious Disease"/>
            <person name="Wu L."/>
            <person name="Ma J."/>
        </authorList>
    </citation>
    <scope>NUCLEOTIDE SEQUENCE [LARGE SCALE GENOMIC DNA]</scope>
    <source>
        <strain evidence="5">SHR3</strain>
    </source>
</reference>
<proteinExistence type="predicted"/>
<dbReference type="Gene3D" id="3.30.559.10">
    <property type="entry name" value="Chloramphenicol acetyltransferase-like domain"/>
    <property type="match status" value="1"/>
</dbReference>
<dbReference type="CDD" id="cd19531">
    <property type="entry name" value="LCL_NRPS-like"/>
    <property type="match status" value="1"/>
</dbReference>
<feature type="non-terminal residue" evidence="4">
    <location>
        <position position="593"/>
    </location>
</feature>
<dbReference type="InterPro" id="IPR042099">
    <property type="entry name" value="ANL_N_sf"/>
</dbReference>
<dbReference type="SUPFAM" id="SSF56801">
    <property type="entry name" value="Acetyl-CoA synthetase-like"/>
    <property type="match status" value="1"/>
</dbReference>
<dbReference type="InterPro" id="IPR000873">
    <property type="entry name" value="AMP-dep_synth/lig_dom"/>
</dbReference>
<protein>
    <submittedName>
        <fullName evidence="4">Condensation domain-containing protein</fullName>
    </submittedName>
</protein>
<feature type="domain" description="Condensation" evidence="3">
    <location>
        <begin position="25"/>
        <end position="481"/>
    </location>
</feature>
<gene>
    <name evidence="4" type="ORF">ACFPTN_02480</name>
</gene>
<feature type="region of interest" description="Disordered" evidence="1">
    <location>
        <begin position="1"/>
        <end position="22"/>
    </location>
</feature>
<comment type="caution">
    <text evidence="4">The sequence shown here is derived from an EMBL/GenBank/DDBJ whole genome shotgun (WGS) entry which is preliminary data.</text>
</comment>
<dbReference type="PANTHER" id="PTHR45527:SF1">
    <property type="entry name" value="FATTY ACID SYNTHASE"/>
    <property type="match status" value="1"/>
</dbReference>
<dbReference type="InterPro" id="IPR001242">
    <property type="entry name" value="Condensation_dom"/>
</dbReference>
<evidence type="ECO:0000256" key="1">
    <source>
        <dbReference type="SAM" id="MobiDB-lite"/>
    </source>
</evidence>
<dbReference type="Proteomes" id="UP001595974">
    <property type="component" value="Unassembled WGS sequence"/>
</dbReference>
<dbReference type="SUPFAM" id="SSF52777">
    <property type="entry name" value="CoA-dependent acyltransferases"/>
    <property type="match status" value="2"/>
</dbReference>
<dbReference type="EMBL" id="JBHSOG010000008">
    <property type="protein sequence ID" value="MFC5768233.1"/>
    <property type="molecule type" value="Genomic_DNA"/>
</dbReference>
<dbReference type="PANTHER" id="PTHR45527">
    <property type="entry name" value="NONRIBOSOMAL PEPTIDE SYNTHETASE"/>
    <property type="match status" value="1"/>
</dbReference>
<accession>A0ABW1AM18</accession>